<accession>A0A9W6WE45</accession>
<feature type="region of interest" description="Disordered" evidence="1">
    <location>
        <begin position="40"/>
        <end position="122"/>
    </location>
</feature>
<proteinExistence type="predicted"/>
<gene>
    <name evidence="2" type="ORF">Amon01_001008400</name>
</gene>
<organism evidence="2 3">
    <name type="scientific">Ambrosiozyma monospora</name>
    <name type="common">Yeast</name>
    <name type="synonym">Endomycopsis monosporus</name>
    <dbReference type="NCBI Taxonomy" id="43982"/>
    <lineage>
        <taxon>Eukaryota</taxon>
        <taxon>Fungi</taxon>
        <taxon>Dikarya</taxon>
        <taxon>Ascomycota</taxon>
        <taxon>Saccharomycotina</taxon>
        <taxon>Pichiomycetes</taxon>
        <taxon>Pichiales</taxon>
        <taxon>Pichiaceae</taxon>
        <taxon>Ambrosiozyma</taxon>
    </lineage>
</organism>
<feature type="region of interest" description="Disordered" evidence="1">
    <location>
        <begin position="1"/>
        <end position="24"/>
    </location>
</feature>
<sequence>MNQANNNNNKSFNSAISDSQDWGSIDDSEINEVLQMDLKLSQKQKHSESQLTQSYWPMDRSQDQLDGDKERQEGSDDDDNDYDDDDDDDEKKEEDEEEYGDDGVRVDVKSSQVDSMGTDDDGRVTFLGLGRRLIGRKRDNDVEMGVDDNEEDEVEEESLPVLLRQPSITDTFTISRLGVIE</sequence>
<feature type="compositionally biased region" description="Basic and acidic residues" evidence="1">
    <location>
        <begin position="60"/>
        <end position="74"/>
    </location>
</feature>
<name>A0A9W6WE45_AMBMO</name>
<dbReference type="AlphaFoldDB" id="A0A9W6WE45"/>
<evidence type="ECO:0000313" key="3">
    <source>
        <dbReference type="Proteomes" id="UP001165063"/>
    </source>
</evidence>
<keyword evidence="3" id="KW-1185">Reference proteome</keyword>
<protein>
    <submittedName>
        <fullName evidence="2">Unnamed protein product</fullName>
    </submittedName>
</protein>
<feature type="compositionally biased region" description="Acidic residues" evidence="1">
    <location>
        <begin position="75"/>
        <end position="101"/>
    </location>
</feature>
<feature type="compositionally biased region" description="Low complexity" evidence="1">
    <location>
        <begin position="1"/>
        <end position="13"/>
    </location>
</feature>
<evidence type="ECO:0000313" key="2">
    <source>
        <dbReference type="EMBL" id="GME83642.1"/>
    </source>
</evidence>
<evidence type="ECO:0000256" key="1">
    <source>
        <dbReference type="SAM" id="MobiDB-lite"/>
    </source>
</evidence>
<dbReference type="Proteomes" id="UP001165063">
    <property type="component" value="Unassembled WGS sequence"/>
</dbReference>
<comment type="caution">
    <text evidence="2">The sequence shown here is derived from an EMBL/GenBank/DDBJ whole genome shotgun (WGS) entry which is preliminary data.</text>
</comment>
<reference evidence="2" key="1">
    <citation type="submission" date="2023-04" db="EMBL/GenBank/DDBJ databases">
        <title>Ambrosiozyma monospora NBRC 1965.</title>
        <authorList>
            <person name="Ichikawa N."/>
            <person name="Sato H."/>
            <person name="Tonouchi N."/>
        </authorList>
    </citation>
    <scope>NUCLEOTIDE SEQUENCE</scope>
    <source>
        <strain evidence="2">NBRC 1965</strain>
    </source>
</reference>
<dbReference type="EMBL" id="BSXU01016615">
    <property type="protein sequence ID" value="GME83642.1"/>
    <property type="molecule type" value="Genomic_DNA"/>
</dbReference>